<name>A0A9P6B9N7_9AGAM</name>
<keyword evidence="2" id="KW-1185">Reference proteome</keyword>
<proteinExistence type="predicted"/>
<comment type="caution">
    <text evidence="1">The sequence shown here is derived from an EMBL/GenBank/DDBJ whole genome shotgun (WGS) entry which is preliminary data.</text>
</comment>
<sequence length="239" mass="26456">MRIVFSSLEPAFSHQYIIESCSERYGNYTARTQAHFYDQAQQSPNAPRVARVYEVFDDGRSSTYLVMEFLSAPSFEVLINAAGSSPECESLRATAIFPRVDSIGPVGGGNIQHIFFNMEEAPIAFATSGALETYVNKALSSLPGKIKHCVTLTTEARLYCPSDVAFRNFLWDGKVVSFVDWQHVNLLPQSFASYYFHSTADKVVKAVASRISLQRSTKLKLIDAAARQGASRGGFRTTI</sequence>
<dbReference type="OrthoDB" id="2623379at2759"/>
<accession>A0A9P6B9N7</accession>
<protein>
    <submittedName>
        <fullName evidence="1">Uncharacterized protein</fullName>
    </submittedName>
</protein>
<reference evidence="1" key="1">
    <citation type="journal article" date="2020" name="Nat. Commun.">
        <title>Large-scale genome sequencing of mycorrhizal fungi provides insights into the early evolution of symbiotic traits.</title>
        <authorList>
            <person name="Miyauchi S."/>
            <person name="Kiss E."/>
            <person name="Kuo A."/>
            <person name="Drula E."/>
            <person name="Kohler A."/>
            <person name="Sanchez-Garcia M."/>
            <person name="Morin E."/>
            <person name="Andreopoulos B."/>
            <person name="Barry K.W."/>
            <person name="Bonito G."/>
            <person name="Buee M."/>
            <person name="Carver A."/>
            <person name="Chen C."/>
            <person name="Cichocki N."/>
            <person name="Clum A."/>
            <person name="Culley D."/>
            <person name="Crous P.W."/>
            <person name="Fauchery L."/>
            <person name="Girlanda M."/>
            <person name="Hayes R.D."/>
            <person name="Keri Z."/>
            <person name="LaButti K."/>
            <person name="Lipzen A."/>
            <person name="Lombard V."/>
            <person name="Magnuson J."/>
            <person name="Maillard F."/>
            <person name="Murat C."/>
            <person name="Nolan M."/>
            <person name="Ohm R.A."/>
            <person name="Pangilinan J."/>
            <person name="Pereira M.F."/>
            <person name="Perotto S."/>
            <person name="Peter M."/>
            <person name="Pfister S."/>
            <person name="Riley R."/>
            <person name="Sitrit Y."/>
            <person name="Stielow J.B."/>
            <person name="Szollosi G."/>
            <person name="Zifcakova L."/>
            <person name="Stursova M."/>
            <person name="Spatafora J.W."/>
            <person name="Tedersoo L."/>
            <person name="Vaario L.M."/>
            <person name="Yamada A."/>
            <person name="Yan M."/>
            <person name="Wang P."/>
            <person name="Xu J."/>
            <person name="Bruns T."/>
            <person name="Baldrian P."/>
            <person name="Vilgalys R."/>
            <person name="Dunand C."/>
            <person name="Henrissat B."/>
            <person name="Grigoriev I.V."/>
            <person name="Hibbett D."/>
            <person name="Nagy L.G."/>
            <person name="Martin F.M."/>
        </authorList>
    </citation>
    <scope>NUCLEOTIDE SEQUENCE</scope>
    <source>
        <strain evidence="1">UP504</strain>
    </source>
</reference>
<dbReference type="AlphaFoldDB" id="A0A9P6B9N7"/>
<dbReference type="Proteomes" id="UP000886523">
    <property type="component" value="Unassembled WGS sequence"/>
</dbReference>
<dbReference type="EMBL" id="MU128915">
    <property type="protein sequence ID" value="KAF9519852.1"/>
    <property type="molecule type" value="Genomic_DNA"/>
</dbReference>
<evidence type="ECO:0000313" key="1">
    <source>
        <dbReference type="EMBL" id="KAF9519852.1"/>
    </source>
</evidence>
<evidence type="ECO:0000313" key="2">
    <source>
        <dbReference type="Proteomes" id="UP000886523"/>
    </source>
</evidence>
<gene>
    <name evidence="1" type="ORF">BS47DRAFT_1481746</name>
</gene>
<organism evidence="1 2">
    <name type="scientific">Hydnum rufescens UP504</name>
    <dbReference type="NCBI Taxonomy" id="1448309"/>
    <lineage>
        <taxon>Eukaryota</taxon>
        <taxon>Fungi</taxon>
        <taxon>Dikarya</taxon>
        <taxon>Basidiomycota</taxon>
        <taxon>Agaricomycotina</taxon>
        <taxon>Agaricomycetes</taxon>
        <taxon>Cantharellales</taxon>
        <taxon>Hydnaceae</taxon>
        <taxon>Hydnum</taxon>
    </lineage>
</organism>